<dbReference type="Pfam" id="PF01844">
    <property type="entry name" value="HNH"/>
    <property type="match status" value="1"/>
</dbReference>
<comment type="caution">
    <text evidence="3">The sequence shown here is derived from an EMBL/GenBank/DDBJ whole genome shotgun (WGS) entry which is preliminary data.</text>
</comment>
<organism evidence="3 4">
    <name type="scientific">Streptomyces violaceolatus</name>
    <dbReference type="NCBI Taxonomy" id="67378"/>
    <lineage>
        <taxon>Bacteria</taxon>
        <taxon>Bacillati</taxon>
        <taxon>Actinomycetota</taxon>
        <taxon>Actinomycetes</taxon>
        <taxon>Kitasatosporales</taxon>
        <taxon>Streptomycetaceae</taxon>
        <taxon>Streptomyces</taxon>
        <taxon>Streptomyces violaceoruber group</taxon>
    </lineage>
</organism>
<dbReference type="EMBL" id="BAAASK010000002">
    <property type="protein sequence ID" value="GAA2672175.1"/>
    <property type="molecule type" value="Genomic_DNA"/>
</dbReference>
<dbReference type="Gene3D" id="1.10.30.50">
    <property type="match status" value="1"/>
</dbReference>
<reference evidence="3 4" key="1">
    <citation type="journal article" date="2019" name="Int. J. Syst. Evol. Microbiol.">
        <title>The Global Catalogue of Microorganisms (GCM) 10K type strain sequencing project: providing services to taxonomists for standard genome sequencing and annotation.</title>
        <authorList>
            <consortium name="The Broad Institute Genomics Platform"/>
            <consortium name="The Broad Institute Genome Sequencing Center for Infectious Disease"/>
            <person name="Wu L."/>
            <person name="Ma J."/>
        </authorList>
    </citation>
    <scope>NUCLEOTIDE SEQUENCE [LARGE SCALE GENOMIC DNA]</scope>
    <source>
        <strain evidence="3 4">JCM 4531</strain>
    </source>
</reference>
<feature type="region of interest" description="Disordered" evidence="1">
    <location>
        <begin position="222"/>
        <end position="271"/>
    </location>
</feature>
<feature type="compositionally biased region" description="Basic and acidic residues" evidence="1">
    <location>
        <begin position="150"/>
        <end position="160"/>
    </location>
</feature>
<feature type="region of interest" description="Disordered" evidence="1">
    <location>
        <begin position="150"/>
        <end position="183"/>
    </location>
</feature>
<name>A0ABN3SCD9_9ACTN</name>
<feature type="compositionally biased region" description="Basic and acidic residues" evidence="1">
    <location>
        <begin position="239"/>
        <end position="257"/>
    </location>
</feature>
<evidence type="ECO:0000313" key="3">
    <source>
        <dbReference type="EMBL" id="GAA2672175.1"/>
    </source>
</evidence>
<feature type="compositionally biased region" description="Basic and acidic residues" evidence="1">
    <location>
        <begin position="87"/>
        <end position="96"/>
    </location>
</feature>
<evidence type="ECO:0000259" key="2">
    <source>
        <dbReference type="SMART" id="SM00507"/>
    </source>
</evidence>
<evidence type="ECO:0000256" key="1">
    <source>
        <dbReference type="SAM" id="MobiDB-lite"/>
    </source>
</evidence>
<accession>A0ABN3SCD9</accession>
<gene>
    <name evidence="3" type="ORF">GCM10010310_12300</name>
</gene>
<protein>
    <recommendedName>
        <fullName evidence="2">HNH nuclease domain-containing protein</fullName>
    </recommendedName>
</protein>
<dbReference type="InterPro" id="IPR002711">
    <property type="entry name" value="HNH"/>
</dbReference>
<dbReference type="Proteomes" id="UP001499989">
    <property type="component" value="Unassembled WGS sequence"/>
</dbReference>
<dbReference type="SMART" id="SM00507">
    <property type="entry name" value="HNHc"/>
    <property type="match status" value="1"/>
</dbReference>
<keyword evidence="4" id="KW-1185">Reference proteome</keyword>
<dbReference type="InterPro" id="IPR003615">
    <property type="entry name" value="HNH_nuc"/>
</dbReference>
<feature type="compositionally biased region" description="Basic and acidic residues" evidence="1">
    <location>
        <begin position="57"/>
        <end position="70"/>
    </location>
</feature>
<sequence length="364" mass="40076">MVRHQVKARPEGNMASSKRIAEALARAARLSPEEVEARRASNAARIAEQAEVRRQALNKAREKVGSRKSEAATPLEGEGRPKRRRVTREMRRDLIRINRRPQAEGGKGKKPRKEVQPKSQTPPLTSKPKKPHLVRGALDEVYRAQLAARAEMEARARPEEPTPDLPQTPAWLPRGGAAHTSPTVPAAQRDLPVASDKPCPVCGKGGVPIGAPRHARCERLARVPGVPPPRPESTPHPNRGTEYRRLVEAAERREAATRGKRSSGTNSRPVRISQAREAVLIRCDGLCENPRCPGQSDDVTDDGRPILEVDHVEEIAAGGRDHPSQMVALCPNCHAVKTRGRTRETLREVLAQAARDKHAAWLLH</sequence>
<feature type="compositionally biased region" description="Pro residues" evidence="1">
    <location>
        <begin position="225"/>
        <end position="234"/>
    </location>
</feature>
<feature type="region of interest" description="Disordered" evidence="1">
    <location>
        <begin position="57"/>
        <end position="136"/>
    </location>
</feature>
<feature type="domain" description="HNH nuclease" evidence="2">
    <location>
        <begin position="274"/>
        <end position="335"/>
    </location>
</feature>
<proteinExistence type="predicted"/>
<evidence type="ECO:0000313" key="4">
    <source>
        <dbReference type="Proteomes" id="UP001499989"/>
    </source>
</evidence>
<dbReference type="CDD" id="cd00085">
    <property type="entry name" value="HNHc"/>
    <property type="match status" value="1"/>
</dbReference>